<dbReference type="EMBL" id="KL597118">
    <property type="protein sequence ID" value="KER19917.1"/>
    <property type="molecule type" value="Genomic_DNA"/>
</dbReference>
<evidence type="ECO:0000313" key="2">
    <source>
        <dbReference type="Proteomes" id="UP000054324"/>
    </source>
</evidence>
<protein>
    <submittedName>
        <fullName evidence="1">Uncharacterized protein</fullName>
    </submittedName>
</protein>
<sequence length="254" mass="28302">MVRGSNPTFASRLPLYRFGQPGSIPALVLLSGGKAARRRKGITAERFFKQSLGNCHILLLKNSPKFTVKSDTPTSLLSGIGTQSSNLLCHLCSNVFDGEEDKISNDTICTRNPAESLAYDVSKQLNVLPQAASRFSRQGIRDIAVHVYAPFFICKIAENCLTVHDRFHPSTASSGRRNPRVSTVILMFYLNPNSTKLFHSTKMMQFIPPRFPEHRGFGLDTKINSQPSVDLYLTEKQLLKMSLAEKRALSRINS</sequence>
<dbReference type="CTD" id="20325589"/>
<dbReference type="RefSeq" id="XP_009176336.1">
    <property type="nucleotide sequence ID" value="XM_009178072.1"/>
</dbReference>
<gene>
    <name evidence="1" type="ORF">T265_11421</name>
</gene>
<keyword evidence="2" id="KW-1185">Reference proteome</keyword>
<dbReference type="KEGG" id="ovi:T265_11421"/>
<dbReference type="GeneID" id="20325589"/>
<reference evidence="1 2" key="1">
    <citation type="submission" date="2013-11" db="EMBL/GenBank/DDBJ databases">
        <title>Opisthorchis viverrini - life in the bile duct.</title>
        <authorList>
            <person name="Young N.D."/>
            <person name="Nagarajan N."/>
            <person name="Lin S.J."/>
            <person name="Korhonen P.K."/>
            <person name="Jex A.R."/>
            <person name="Hall R.S."/>
            <person name="Safavi-Hemami H."/>
            <person name="Kaewkong W."/>
            <person name="Bertrand D."/>
            <person name="Gao S."/>
            <person name="Seet Q."/>
            <person name="Wongkham S."/>
            <person name="Teh B.T."/>
            <person name="Wongkham C."/>
            <person name="Intapan P.M."/>
            <person name="Maleewong W."/>
            <person name="Yang X."/>
            <person name="Hu M."/>
            <person name="Wang Z."/>
            <person name="Hofmann A."/>
            <person name="Sternberg P.W."/>
            <person name="Tan P."/>
            <person name="Wang J."/>
            <person name="Gasser R.B."/>
        </authorList>
    </citation>
    <scope>NUCLEOTIDE SEQUENCE [LARGE SCALE GENOMIC DNA]</scope>
</reference>
<dbReference type="Proteomes" id="UP000054324">
    <property type="component" value="Unassembled WGS sequence"/>
</dbReference>
<proteinExistence type="predicted"/>
<dbReference type="OrthoDB" id="6266369at2759"/>
<dbReference type="AlphaFoldDB" id="A0A074Z314"/>
<accession>A0A074Z314</accession>
<evidence type="ECO:0000313" key="1">
    <source>
        <dbReference type="EMBL" id="KER19917.1"/>
    </source>
</evidence>
<name>A0A074Z314_OPIVI</name>
<organism evidence="1 2">
    <name type="scientific">Opisthorchis viverrini</name>
    <name type="common">Southeast Asian liver fluke</name>
    <dbReference type="NCBI Taxonomy" id="6198"/>
    <lineage>
        <taxon>Eukaryota</taxon>
        <taxon>Metazoa</taxon>
        <taxon>Spiralia</taxon>
        <taxon>Lophotrochozoa</taxon>
        <taxon>Platyhelminthes</taxon>
        <taxon>Trematoda</taxon>
        <taxon>Digenea</taxon>
        <taxon>Opisthorchiida</taxon>
        <taxon>Opisthorchiata</taxon>
        <taxon>Opisthorchiidae</taxon>
        <taxon>Opisthorchis</taxon>
    </lineage>
</organism>